<dbReference type="GO" id="GO:0002949">
    <property type="term" value="P:tRNA threonylcarbamoyladenosine modification"/>
    <property type="evidence" value="ECO:0007669"/>
    <property type="project" value="InterPro"/>
</dbReference>
<name>A0A2C9CNL2_9RHOB</name>
<feature type="domain" description="Gcp-like" evidence="1">
    <location>
        <begin position="29"/>
        <end position="97"/>
    </location>
</feature>
<gene>
    <name evidence="2" type="ORF">SAMN06273572_101682</name>
</gene>
<evidence type="ECO:0000313" key="2">
    <source>
        <dbReference type="EMBL" id="SOH92833.1"/>
    </source>
</evidence>
<dbReference type="Proteomes" id="UP000220034">
    <property type="component" value="Unassembled WGS sequence"/>
</dbReference>
<protein>
    <submittedName>
        <fullName evidence="2">tRNA threonylcarbamoyl adenosine modification protein YeaZ</fullName>
    </submittedName>
</protein>
<dbReference type="EMBL" id="OCTN01000001">
    <property type="protein sequence ID" value="SOH92833.1"/>
    <property type="molecule type" value="Genomic_DNA"/>
</dbReference>
<reference evidence="3" key="1">
    <citation type="submission" date="2017-09" db="EMBL/GenBank/DDBJ databases">
        <authorList>
            <person name="Varghese N."/>
            <person name="Submissions S."/>
        </authorList>
    </citation>
    <scope>NUCLEOTIDE SEQUENCE [LARGE SCALE GENOMIC DNA]</scope>
    <source>
        <strain evidence="3">C7</strain>
    </source>
</reference>
<dbReference type="Gene3D" id="3.30.420.40">
    <property type="match status" value="2"/>
</dbReference>
<dbReference type="InterPro" id="IPR022496">
    <property type="entry name" value="T6A_TsaB"/>
</dbReference>
<dbReference type="NCBIfam" id="TIGR03725">
    <property type="entry name" value="T6A_YeaZ"/>
    <property type="match status" value="1"/>
</dbReference>
<dbReference type="Pfam" id="PF00814">
    <property type="entry name" value="TsaD"/>
    <property type="match status" value="1"/>
</dbReference>
<evidence type="ECO:0000259" key="1">
    <source>
        <dbReference type="Pfam" id="PF00814"/>
    </source>
</evidence>
<dbReference type="InterPro" id="IPR000905">
    <property type="entry name" value="Gcp-like_dom"/>
</dbReference>
<sequence>MLAHAREEMSKGQAERLMPMLSDVSDGFAVDALAVCTGPGNFTGIRIAVAAARGLALSRGIPAVGVSALDSLAPLQGEALVVADARQGRLYSQLFRDGQAVNAPDMLEIDEIAQAAPQCWHIVGHRAEEVAERLASTDWREAPHADLAAIARLAAERIAAGTVERPAPLYLRPADAAVPSEAPPTLLP</sequence>
<dbReference type="SUPFAM" id="SSF53067">
    <property type="entry name" value="Actin-like ATPase domain"/>
    <property type="match status" value="2"/>
</dbReference>
<evidence type="ECO:0000313" key="3">
    <source>
        <dbReference type="Proteomes" id="UP000220034"/>
    </source>
</evidence>
<keyword evidence="3" id="KW-1185">Reference proteome</keyword>
<dbReference type="AlphaFoldDB" id="A0A2C9CNL2"/>
<dbReference type="InterPro" id="IPR043129">
    <property type="entry name" value="ATPase_NBD"/>
</dbReference>
<accession>A0A2C9CNL2</accession>
<proteinExistence type="predicted"/>
<organism evidence="2 3">
    <name type="scientific">Pontivivens marinum</name>
    <dbReference type="NCBI Taxonomy" id="1690039"/>
    <lineage>
        <taxon>Bacteria</taxon>
        <taxon>Pseudomonadati</taxon>
        <taxon>Pseudomonadota</taxon>
        <taxon>Alphaproteobacteria</taxon>
        <taxon>Rhodobacterales</taxon>
        <taxon>Paracoccaceae</taxon>
        <taxon>Pontivivens</taxon>
    </lineage>
</organism>